<proteinExistence type="predicted"/>
<dbReference type="AlphaFoldDB" id="A0A8K0JLI9"/>
<feature type="compositionally biased region" description="Low complexity" evidence="1">
    <location>
        <begin position="293"/>
        <end position="304"/>
    </location>
</feature>
<feature type="compositionally biased region" description="Pro residues" evidence="1">
    <location>
        <begin position="413"/>
        <end position="424"/>
    </location>
</feature>
<evidence type="ECO:0000313" key="2">
    <source>
        <dbReference type="EMBL" id="KAG7532139.1"/>
    </source>
</evidence>
<comment type="caution">
    <text evidence="2">The sequence shown here is derived from an EMBL/GenBank/DDBJ whole genome shotgun (WGS) entry which is preliminary data.</text>
</comment>
<organism evidence="2 3">
    <name type="scientific">Filobasidium floriforme</name>
    <dbReference type="NCBI Taxonomy" id="5210"/>
    <lineage>
        <taxon>Eukaryota</taxon>
        <taxon>Fungi</taxon>
        <taxon>Dikarya</taxon>
        <taxon>Basidiomycota</taxon>
        <taxon>Agaricomycotina</taxon>
        <taxon>Tremellomycetes</taxon>
        <taxon>Filobasidiales</taxon>
        <taxon>Filobasidiaceae</taxon>
        <taxon>Filobasidium</taxon>
    </lineage>
</organism>
<protein>
    <submittedName>
        <fullName evidence="2">Uncharacterized protein</fullName>
    </submittedName>
</protein>
<feature type="compositionally biased region" description="Basic and acidic residues" evidence="1">
    <location>
        <begin position="352"/>
        <end position="367"/>
    </location>
</feature>
<feature type="region of interest" description="Disordered" evidence="1">
    <location>
        <begin position="642"/>
        <end position="681"/>
    </location>
</feature>
<dbReference type="EMBL" id="JABELV010000073">
    <property type="protein sequence ID" value="KAG7532139.1"/>
    <property type="molecule type" value="Genomic_DNA"/>
</dbReference>
<feature type="compositionally biased region" description="Basic and acidic residues" evidence="1">
    <location>
        <begin position="488"/>
        <end position="515"/>
    </location>
</feature>
<keyword evidence="3" id="KW-1185">Reference proteome</keyword>
<evidence type="ECO:0000256" key="1">
    <source>
        <dbReference type="SAM" id="MobiDB-lite"/>
    </source>
</evidence>
<dbReference type="Proteomes" id="UP000812966">
    <property type="component" value="Unassembled WGS sequence"/>
</dbReference>
<gene>
    <name evidence="2" type="ORF">FFLO_03827</name>
</gene>
<sequence>MSTLTLAPFEKLLPDTPDGWTEYHQAVDGWWTLSGLPQATNLSREQLLQLEHIALHVRRFPLRPGTIPLEEEHAAGVNGDMDADMPLMERRMREAWLRLGSRPGGQMQRDQAIRWYRNTRDTARTDMAYKKLVRLTNDFKGTRGQVLAAARSAIVRTRSPSHLPGPSHRQHLSDSLPQTPLHHRRSAPRYEAGPSSHRLQSPYRFEQDSQTPRPDPVPQTPLHHRLAPWQESVPSSYPETPLHYRLAPRHQVDLPVSHHYGDSSRRYGYGPEVGPASRSFGSSPYPAFDQAYPGPSRSSPPSTRTEARLGFPTALAHTSQLPPARADVSPDGSHTARPEGSTVPTTTTPPGHLRDSDENGDLKENGDLPHTTPQPTSQPIPRSTSQPASRPVPQPASEPTSEPNNENNDLPRTTPPPALQPTPQPTSQQPTPQPTPQPPLRAFRNVASQTSEPEPPRVEVESLQDPAAVLRLRLPALDVQAEIVELRRRCEEAERQRDDERKQKDDERKRREALDTKLQQAETDDKNRREAVKTRLQKAETKIQQAETKREDEARKREAEGRKREAETEKRQVAEQMLQKERLAGLQDLIAMSGTGASELKQRLAESFTDCGPCSFKPARPIHAYTDGAQKSTGQERRYVIPFASHRSYPSNTVVEPPDRRKITSRGPGIRRIAGRERTSR</sequence>
<reference evidence="2" key="1">
    <citation type="submission" date="2020-04" db="EMBL/GenBank/DDBJ databases">
        <title>Analysis of mating type loci in Filobasidium floriforme.</title>
        <authorList>
            <person name="Nowrousian M."/>
        </authorList>
    </citation>
    <scope>NUCLEOTIDE SEQUENCE</scope>
    <source>
        <strain evidence="2">CBS 6242</strain>
    </source>
</reference>
<feature type="region of interest" description="Disordered" evidence="1">
    <location>
        <begin position="158"/>
        <end position="222"/>
    </location>
</feature>
<evidence type="ECO:0000313" key="3">
    <source>
        <dbReference type="Proteomes" id="UP000812966"/>
    </source>
</evidence>
<feature type="compositionally biased region" description="Basic and acidic residues" evidence="1">
    <location>
        <begin position="523"/>
        <end position="572"/>
    </location>
</feature>
<feature type="compositionally biased region" description="Low complexity" evidence="1">
    <location>
        <begin position="397"/>
        <end position="412"/>
    </location>
</feature>
<feature type="region of interest" description="Disordered" evidence="1">
    <location>
        <begin position="488"/>
        <end position="572"/>
    </location>
</feature>
<accession>A0A8K0JLI9</accession>
<name>A0A8K0JLI9_9TREE</name>
<feature type="region of interest" description="Disordered" evidence="1">
    <location>
        <begin position="255"/>
        <end position="462"/>
    </location>
</feature>
<feature type="compositionally biased region" description="Polar residues" evidence="1">
    <location>
        <begin position="371"/>
        <end position="388"/>
    </location>
</feature>